<evidence type="ECO:0000256" key="4">
    <source>
        <dbReference type="ARBA" id="ARBA00022692"/>
    </source>
</evidence>
<evidence type="ECO:0000256" key="7">
    <source>
        <dbReference type="PROSITE-ProRule" id="PRU01360"/>
    </source>
</evidence>
<dbReference type="Gene3D" id="2.40.170.20">
    <property type="entry name" value="TonB-dependent receptor, beta-barrel domain"/>
    <property type="match status" value="1"/>
</dbReference>
<keyword evidence="4 7" id="KW-0812">Transmembrane</keyword>
<evidence type="ECO:0000256" key="6">
    <source>
        <dbReference type="ARBA" id="ARBA00023237"/>
    </source>
</evidence>
<dbReference type="GO" id="GO:0009279">
    <property type="term" value="C:cell outer membrane"/>
    <property type="evidence" value="ECO:0007669"/>
    <property type="project" value="UniProtKB-SubCell"/>
</dbReference>
<dbReference type="STRING" id="407022.SAMN05661044_01582"/>
<evidence type="ECO:0000256" key="9">
    <source>
        <dbReference type="SAM" id="SignalP"/>
    </source>
</evidence>
<feature type="signal peptide" evidence="9">
    <location>
        <begin position="1"/>
        <end position="36"/>
    </location>
</feature>
<dbReference type="InterPro" id="IPR023996">
    <property type="entry name" value="TonB-dep_OMP_SusC/RagA"/>
</dbReference>
<evidence type="ECO:0000313" key="12">
    <source>
        <dbReference type="Proteomes" id="UP000199421"/>
    </source>
</evidence>
<dbReference type="PROSITE" id="PS51257">
    <property type="entry name" value="PROKAR_LIPOPROTEIN"/>
    <property type="match status" value="1"/>
</dbReference>
<gene>
    <name evidence="11" type="ORF">SAMN05661044_01582</name>
</gene>
<dbReference type="PROSITE" id="PS52016">
    <property type="entry name" value="TONB_DEPENDENT_REC_3"/>
    <property type="match status" value="1"/>
</dbReference>
<dbReference type="AlphaFoldDB" id="A0A1H7L952"/>
<dbReference type="Gene3D" id="2.60.40.1120">
    <property type="entry name" value="Carboxypeptidase-like, regulatory domain"/>
    <property type="match status" value="1"/>
</dbReference>
<keyword evidence="12" id="KW-1185">Reference proteome</keyword>
<dbReference type="InterPro" id="IPR039426">
    <property type="entry name" value="TonB-dep_rcpt-like"/>
</dbReference>
<keyword evidence="5 7" id="KW-0472">Membrane</keyword>
<comment type="subcellular location">
    <subcellularLocation>
        <location evidence="1 7">Cell outer membrane</location>
        <topology evidence="1 7">Multi-pass membrane protein</topology>
    </subcellularLocation>
</comment>
<evidence type="ECO:0000256" key="8">
    <source>
        <dbReference type="SAM" id="MobiDB-lite"/>
    </source>
</evidence>
<reference evidence="12" key="1">
    <citation type="submission" date="2016-10" db="EMBL/GenBank/DDBJ databases">
        <authorList>
            <person name="Varghese N."/>
            <person name="Submissions S."/>
        </authorList>
    </citation>
    <scope>NUCLEOTIDE SEQUENCE [LARGE SCALE GENOMIC DNA]</scope>
    <source>
        <strain evidence="12">DSM 18733</strain>
    </source>
</reference>
<name>A0A1H7L952_OLID1</name>
<evidence type="ECO:0000256" key="5">
    <source>
        <dbReference type="ARBA" id="ARBA00023136"/>
    </source>
</evidence>
<keyword evidence="6 7" id="KW-0998">Cell outer membrane</keyword>
<keyword evidence="2 7" id="KW-0813">Transport</keyword>
<dbReference type="SUPFAM" id="SSF56935">
    <property type="entry name" value="Porins"/>
    <property type="match status" value="1"/>
</dbReference>
<evidence type="ECO:0000256" key="2">
    <source>
        <dbReference type="ARBA" id="ARBA00022448"/>
    </source>
</evidence>
<evidence type="ECO:0000259" key="10">
    <source>
        <dbReference type="Pfam" id="PF07715"/>
    </source>
</evidence>
<organism evidence="11 12">
    <name type="scientific">Olivibacter domesticus</name>
    <name type="common">Pseudosphingobacterium domesticum</name>
    <dbReference type="NCBI Taxonomy" id="407022"/>
    <lineage>
        <taxon>Bacteria</taxon>
        <taxon>Pseudomonadati</taxon>
        <taxon>Bacteroidota</taxon>
        <taxon>Sphingobacteriia</taxon>
        <taxon>Sphingobacteriales</taxon>
        <taxon>Sphingobacteriaceae</taxon>
        <taxon>Olivibacter</taxon>
    </lineage>
</organism>
<comment type="similarity">
    <text evidence="7">Belongs to the TonB-dependent receptor family.</text>
</comment>
<keyword evidence="9" id="KW-0732">Signal</keyword>
<dbReference type="NCBIfam" id="TIGR04057">
    <property type="entry name" value="SusC_RagA_signa"/>
    <property type="match status" value="1"/>
</dbReference>
<dbReference type="RefSeq" id="WP_093321521.1">
    <property type="nucleotide sequence ID" value="NZ_FOAF01000001.1"/>
</dbReference>
<dbReference type="NCBIfam" id="TIGR04056">
    <property type="entry name" value="OMP_RagA_SusC"/>
    <property type="match status" value="1"/>
</dbReference>
<dbReference type="FunFam" id="2.170.130.10:FF:000008">
    <property type="entry name" value="SusC/RagA family TonB-linked outer membrane protein"/>
    <property type="match status" value="1"/>
</dbReference>
<protein>
    <submittedName>
        <fullName evidence="11">TonB-linked outer membrane protein, SusC/RagA family</fullName>
    </submittedName>
</protein>
<feature type="chain" id="PRO_5011599403" evidence="9">
    <location>
        <begin position="37"/>
        <end position="1026"/>
    </location>
</feature>
<dbReference type="InterPro" id="IPR012910">
    <property type="entry name" value="Plug_dom"/>
</dbReference>
<dbReference type="Pfam" id="PF07715">
    <property type="entry name" value="Plug"/>
    <property type="match status" value="1"/>
</dbReference>
<dbReference type="Proteomes" id="UP000199421">
    <property type="component" value="Unassembled WGS sequence"/>
</dbReference>
<dbReference type="EMBL" id="FOAF01000001">
    <property type="protein sequence ID" value="SEK95015.1"/>
    <property type="molecule type" value="Genomic_DNA"/>
</dbReference>
<proteinExistence type="inferred from homology"/>
<feature type="domain" description="TonB-dependent receptor plug" evidence="10">
    <location>
        <begin position="151"/>
        <end position="260"/>
    </location>
</feature>
<dbReference type="OrthoDB" id="9768177at2"/>
<dbReference type="InterPro" id="IPR036942">
    <property type="entry name" value="Beta-barrel_TonB_sf"/>
</dbReference>
<dbReference type="InterPro" id="IPR037066">
    <property type="entry name" value="Plug_dom_sf"/>
</dbReference>
<dbReference type="SUPFAM" id="SSF49464">
    <property type="entry name" value="Carboxypeptidase regulatory domain-like"/>
    <property type="match status" value="1"/>
</dbReference>
<evidence type="ECO:0000313" key="11">
    <source>
        <dbReference type="EMBL" id="SEK95015.1"/>
    </source>
</evidence>
<dbReference type="Pfam" id="PF13715">
    <property type="entry name" value="CarbopepD_reg_2"/>
    <property type="match status" value="1"/>
</dbReference>
<evidence type="ECO:0000256" key="1">
    <source>
        <dbReference type="ARBA" id="ARBA00004571"/>
    </source>
</evidence>
<dbReference type="InterPro" id="IPR023997">
    <property type="entry name" value="TonB-dep_OMP_SusC/RagA_CS"/>
</dbReference>
<evidence type="ECO:0000256" key="3">
    <source>
        <dbReference type="ARBA" id="ARBA00022452"/>
    </source>
</evidence>
<feature type="region of interest" description="Disordered" evidence="8">
    <location>
        <begin position="36"/>
        <end position="61"/>
    </location>
</feature>
<keyword evidence="3 7" id="KW-1134">Transmembrane beta strand</keyword>
<accession>A0A1H7L952</accession>
<sequence length="1026" mass="112516">MVIKFISSPMQSFNYAGIFVVCVLSTILSCTSPSYAQEVPKPPIEVPKDAPADTTSTSKQDTITGVVSDEKGGALPGVSVMVKGKPNTGTTTDANGRYKATVDSRTILVFSYTGYGSREERVGSRKKLDVSLQAAQESLEEVVVIGYGSVKKRDLTGSVAQVKAAEINAFPTSNAVQSLSGRAPGVQVSQASGAPGPAMSVRIRGANSILGSNEPLYVVDGFPLSGSNPTILNNADIESMEILKDASATAIYGSRGANGVVIITTKQGGVEGTGNEAQVDFEANYGVQQLRKKLDLLTGPEYATFYNLRAANDGVDPYFTEEQINNMPNFDWQDFVFRSAPIKSTSLNISGGNEKTQFSLGGSVLDQDGIIKGSDYSRYSFRSNIQHQISDKLTVDANATLSRLITGRKDSNGGARGNSLISALIGAPPTLSPYNDDGSYRMLSSAYPFVSPDIMNPLNWINEEKNQTQANLILANAALTYRPIQDLSIKLLAGIENRDDRVNQYQSNKFQNSTGRASVTSNNEQSMLVEATANYNKTLNERHNFSVLVGGTYQNFSNSLVMGSGQGFISNVSEWNDLGGAQVPLVPGSAYNKSVLLSYLTRVNYTLDEKYLFTASFRADGSSRYQEGYRWGYFPSGAFAWRMSNEDFLKGTEWISDLKLRVSWGKTGTQVEDFYATFNPLLSGYTVFGEDLYLGFAPGTVLPENLKWETTEQFDAGVDFGILDNRFVFTADYYRKNTKDLLNSVPLPTSMGYVSTIQNVGQIRNSGVELGLNANIFKGAFKWDVTGNIAFNRSEVIKLYGGTDIFGDELKINVVNDSRTILREGLQRGVFYGYVEDGYDEDGKIAYKDLNNDGTINNQDRTVIGNPNPDFIYGLNSTMSYKNFDFTFFFQGSVGNDLFNASAIGSSIDYSSGLNMVKDVLYDHWTPENPNAKYPKISNTVNANISDRWIEDGSFLRLRNVQLAYNLPVDKLNVSWLKRLQVYVSGQNLLTFTDYSWWDPEVPSSGSDYLSYPVAKTYTFGIKAGF</sequence>
<dbReference type="InterPro" id="IPR008969">
    <property type="entry name" value="CarboxyPept-like_regulatory"/>
</dbReference>
<dbReference type="Gene3D" id="2.170.130.10">
    <property type="entry name" value="TonB-dependent receptor, plug domain"/>
    <property type="match status" value="1"/>
</dbReference>